<dbReference type="InterPro" id="IPR041588">
    <property type="entry name" value="Integrase_H2C2"/>
</dbReference>
<dbReference type="EMBL" id="FUEG01000002">
    <property type="protein sequence ID" value="SJL00116.1"/>
    <property type="molecule type" value="Genomic_DNA"/>
</dbReference>
<dbReference type="GO" id="GO:0015074">
    <property type="term" value="P:DNA integration"/>
    <property type="evidence" value="ECO:0007669"/>
    <property type="project" value="InterPro"/>
</dbReference>
<dbReference type="Proteomes" id="UP000219338">
    <property type="component" value="Unassembled WGS sequence"/>
</dbReference>
<dbReference type="InterPro" id="IPR050951">
    <property type="entry name" value="Retrovirus_Pol_polyprotein"/>
</dbReference>
<dbReference type="Gene3D" id="3.30.420.10">
    <property type="entry name" value="Ribonuclease H-like superfamily/Ribonuclease H"/>
    <property type="match status" value="1"/>
</dbReference>
<name>A0A284QUH6_ARMOS</name>
<dbReference type="Gene3D" id="1.10.340.70">
    <property type="match status" value="1"/>
</dbReference>
<evidence type="ECO:0000259" key="2">
    <source>
        <dbReference type="PROSITE" id="PS50994"/>
    </source>
</evidence>
<feature type="domain" description="Integrase catalytic" evidence="2">
    <location>
        <begin position="56"/>
        <end position="162"/>
    </location>
</feature>
<dbReference type="SUPFAM" id="SSF53098">
    <property type="entry name" value="Ribonuclease H-like"/>
    <property type="match status" value="1"/>
</dbReference>
<keyword evidence="1" id="KW-0694">RNA-binding</keyword>
<dbReference type="GO" id="GO:0005634">
    <property type="term" value="C:nucleus"/>
    <property type="evidence" value="ECO:0007669"/>
    <property type="project" value="UniProtKB-ARBA"/>
</dbReference>
<dbReference type="AlphaFoldDB" id="A0A284QUH6"/>
<gene>
    <name evidence="3" type="ORF">ARMOST_03428</name>
</gene>
<dbReference type="PROSITE" id="PS50994">
    <property type="entry name" value="INTEGRASE"/>
    <property type="match status" value="1"/>
</dbReference>
<reference evidence="4" key="1">
    <citation type="journal article" date="2017" name="Nat. Ecol. Evol.">
        <title>Genome expansion and lineage-specific genetic innovations in the forest pathogenic fungi Armillaria.</title>
        <authorList>
            <person name="Sipos G."/>
            <person name="Prasanna A.N."/>
            <person name="Walter M.C."/>
            <person name="O'Connor E."/>
            <person name="Balint B."/>
            <person name="Krizsan K."/>
            <person name="Kiss B."/>
            <person name="Hess J."/>
            <person name="Varga T."/>
            <person name="Slot J."/>
            <person name="Riley R."/>
            <person name="Boka B."/>
            <person name="Rigling D."/>
            <person name="Barry K."/>
            <person name="Lee J."/>
            <person name="Mihaltcheva S."/>
            <person name="LaButti K."/>
            <person name="Lipzen A."/>
            <person name="Waldron R."/>
            <person name="Moloney N.M."/>
            <person name="Sperisen C."/>
            <person name="Kredics L."/>
            <person name="Vagvoelgyi C."/>
            <person name="Patrignani A."/>
            <person name="Fitzpatrick D."/>
            <person name="Nagy I."/>
            <person name="Doyle S."/>
            <person name="Anderson J.B."/>
            <person name="Grigoriev I.V."/>
            <person name="Gueldener U."/>
            <person name="Muensterkoetter M."/>
            <person name="Nagy L.G."/>
        </authorList>
    </citation>
    <scope>NUCLEOTIDE SEQUENCE [LARGE SCALE GENOMIC DNA]</scope>
    <source>
        <strain evidence="4">C18/9</strain>
    </source>
</reference>
<dbReference type="GO" id="GO:0003723">
    <property type="term" value="F:RNA binding"/>
    <property type="evidence" value="ECO:0007669"/>
    <property type="project" value="UniProtKB-KW"/>
</dbReference>
<protein>
    <recommendedName>
        <fullName evidence="2">Integrase catalytic domain-containing protein</fullName>
    </recommendedName>
</protein>
<dbReference type="InterPro" id="IPR036397">
    <property type="entry name" value="RNaseH_sf"/>
</dbReference>
<keyword evidence="4" id="KW-1185">Reference proteome</keyword>
<dbReference type="InterPro" id="IPR012337">
    <property type="entry name" value="RNaseH-like_sf"/>
</dbReference>
<sequence>MVEHPGIEKTKELVLRDYWWPKLKKDVKTYIKGCETCARTKANTQAKHAPLHPNEIPSEPWTHISINIVTGLPFSNGYDAILVIINCFSKVIIPIACNSELSSEGWAKILRDEVYAKYSMPTTVISDCGPQFVSKFLKDLYTMLQIKGNVSTTFHPQTDGQTNLQTETSTWRIYPVFNETLLHPYTPPVFPNQEHPPPPPPDIVDSNEQYEVKAILDDKHAKFEKGKANH</sequence>
<dbReference type="InterPro" id="IPR001584">
    <property type="entry name" value="Integrase_cat-core"/>
</dbReference>
<dbReference type="PANTHER" id="PTHR37984:SF5">
    <property type="entry name" value="PROTEIN NYNRIN-LIKE"/>
    <property type="match status" value="1"/>
</dbReference>
<accession>A0A284QUH6</accession>
<proteinExistence type="predicted"/>
<dbReference type="OrthoDB" id="2273864at2759"/>
<evidence type="ECO:0000256" key="1">
    <source>
        <dbReference type="ARBA" id="ARBA00022884"/>
    </source>
</evidence>
<dbReference type="OMA" id="WTHISIN"/>
<evidence type="ECO:0000313" key="4">
    <source>
        <dbReference type="Proteomes" id="UP000219338"/>
    </source>
</evidence>
<organism evidence="3 4">
    <name type="scientific">Armillaria ostoyae</name>
    <name type="common">Armillaria root rot fungus</name>
    <dbReference type="NCBI Taxonomy" id="47428"/>
    <lineage>
        <taxon>Eukaryota</taxon>
        <taxon>Fungi</taxon>
        <taxon>Dikarya</taxon>
        <taxon>Basidiomycota</taxon>
        <taxon>Agaricomycotina</taxon>
        <taxon>Agaricomycetes</taxon>
        <taxon>Agaricomycetidae</taxon>
        <taxon>Agaricales</taxon>
        <taxon>Marasmiineae</taxon>
        <taxon>Physalacriaceae</taxon>
        <taxon>Armillaria</taxon>
    </lineage>
</organism>
<evidence type="ECO:0000313" key="3">
    <source>
        <dbReference type="EMBL" id="SJL00116.1"/>
    </source>
</evidence>
<dbReference type="PANTHER" id="PTHR37984">
    <property type="entry name" value="PROTEIN CBG26694"/>
    <property type="match status" value="1"/>
</dbReference>
<dbReference type="Pfam" id="PF17921">
    <property type="entry name" value="Integrase_H2C2"/>
    <property type="match status" value="1"/>
</dbReference>